<accession>A0A2M9SP86</accession>
<feature type="transmembrane region" description="Helical" evidence="12">
    <location>
        <begin position="203"/>
        <end position="222"/>
    </location>
</feature>
<evidence type="ECO:0000313" key="18">
    <source>
        <dbReference type="Proteomes" id="UP000292693"/>
    </source>
</evidence>
<evidence type="ECO:0000256" key="3">
    <source>
        <dbReference type="ARBA" id="ARBA00022448"/>
    </source>
</evidence>
<keyword evidence="6" id="KW-0769">Symport</keyword>
<dbReference type="InterPro" id="IPR036259">
    <property type="entry name" value="MFS_trans_sf"/>
</dbReference>
<comment type="caution">
    <text evidence="14">The sequence shown here is derived from an EMBL/GenBank/DDBJ whole genome shotgun (WGS) entry which is preliminary data.</text>
</comment>
<dbReference type="PANTHER" id="PTHR43528:SF1">
    <property type="entry name" value="ALPHA-KETOGLUTARATE PERMEASE"/>
    <property type="match status" value="1"/>
</dbReference>
<evidence type="ECO:0000313" key="14">
    <source>
        <dbReference type="EMBL" id="RZE30312.1"/>
    </source>
</evidence>
<reference evidence="17 18" key="1">
    <citation type="submission" date="2017-12" db="EMBL/GenBank/DDBJ databases">
        <title>Population genomics insights into the ecological differentiation and adaptive evolution in streptomycetes.</title>
        <authorList>
            <person name="Li Y."/>
            <person name="Huang Y."/>
        </authorList>
    </citation>
    <scope>NUCLEOTIDE SEQUENCE [LARGE SCALE GENOMIC DNA]</scope>
    <source>
        <strain evidence="15 17">FXJ.2339</strain>
        <strain evidence="14 18">NBRC 100770</strain>
    </source>
</reference>
<evidence type="ECO:0000313" key="17">
    <source>
        <dbReference type="Proteomes" id="UP000292095"/>
    </source>
</evidence>
<dbReference type="Proteomes" id="UP000292095">
    <property type="component" value="Unassembled WGS sequence"/>
</dbReference>
<evidence type="ECO:0000256" key="6">
    <source>
        <dbReference type="ARBA" id="ARBA00022847"/>
    </source>
</evidence>
<feature type="transmembrane region" description="Helical" evidence="12">
    <location>
        <begin position="103"/>
        <end position="121"/>
    </location>
</feature>
<dbReference type="EMBL" id="PKLK01000001">
    <property type="protein sequence ID" value="RZE46376.1"/>
    <property type="molecule type" value="Genomic_DNA"/>
</dbReference>
<dbReference type="GeneID" id="97265669"/>
<evidence type="ECO:0000256" key="12">
    <source>
        <dbReference type="SAM" id="Phobius"/>
    </source>
</evidence>
<keyword evidence="5 12" id="KW-0812">Transmembrane</keyword>
<evidence type="ECO:0000256" key="1">
    <source>
        <dbReference type="ARBA" id="ARBA00004651"/>
    </source>
</evidence>
<dbReference type="PANTHER" id="PTHR43528">
    <property type="entry name" value="ALPHA-KETOGLUTARATE PERMEASE"/>
    <property type="match status" value="1"/>
</dbReference>
<dbReference type="Proteomes" id="UP000318052">
    <property type="component" value="Unassembled WGS sequence"/>
</dbReference>
<keyword evidence="4" id="KW-1003">Cell membrane</keyword>
<dbReference type="EMBL" id="PKLL01000001">
    <property type="protein sequence ID" value="RZE30312.1"/>
    <property type="molecule type" value="Genomic_DNA"/>
</dbReference>
<dbReference type="PROSITE" id="PS00217">
    <property type="entry name" value="SUGAR_TRANSPORT_2"/>
    <property type="match status" value="1"/>
</dbReference>
<evidence type="ECO:0000313" key="15">
    <source>
        <dbReference type="EMBL" id="RZE46376.1"/>
    </source>
</evidence>
<comment type="subcellular location">
    <subcellularLocation>
        <location evidence="1">Cell membrane</location>
        <topology evidence="1">Multi-pass membrane protein</topology>
    </subcellularLocation>
</comment>
<organism evidence="14 18">
    <name type="scientific">Streptomyces albidoflavus</name>
    <dbReference type="NCBI Taxonomy" id="1886"/>
    <lineage>
        <taxon>Bacteria</taxon>
        <taxon>Bacillati</taxon>
        <taxon>Actinomycetota</taxon>
        <taxon>Actinomycetes</taxon>
        <taxon>Kitasatosporales</taxon>
        <taxon>Streptomycetaceae</taxon>
        <taxon>Streptomyces</taxon>
        <taxon>Streptomyces albidoflavus group</taxon>
    </lineage>
</organism>
<feature type="transmembrane region" description="Helical" evidence="12">
    <location>
        <begin position="393"/>
        <end position="411"/>
    </location>
</feature>
<keyword evidence="7 12" id="KW-1133">Transmembrane helix</keyword>
<dbReference type="Proteomes" id="UP000292693">
    <property type="component" value="Unassembled WGS sequence"/>
</dbReference>
<dbReference type="GO" id="GO:0005886">
    <property type="term" value="C:plasma membrane"/>
    <property type="evidence" value="ECO:0007669"/>
    <property type="project" value="UniProtKB-SubCell"/>
</dbReference>
<evidence type="ECO:0000313" key="16">
    <source>
        <dbReference type="EMBL" id="TWV25725.1"/>
    </source>
</evidence>
<dbReference type="EMBL" id="VOGX01000018">
    <property type="protein sequence ID" value="TWV25725.1"/>
    <property type="molecule type" value="Genomic_DNA"/>
</dbReference>
<dbReference type="InterPro" id="IPR051084">
    <property type="entry name" value="H+-coupled_symporters"/>
</dbReference>
<dbReference type="Gene3D" id="1.20.1250.20">
    <property type="entry name" value="MFS general substrate transporter like domains"/>
    <property type="match status" value="1"/>
</dbReference>
<sequence>MADLRAEPTPSNPSGEASPKVGENPVATLKVIRAAILGTVVEYYDFGIYGYMATLLSAHFFVESDPNTALLSTFAAFAVAFFLRAPGGILFGHMGDKYGRKKALTWTILLMAVATTGIGLIPSYATLGIWATVLLVLCRCLQGFAAGGELGGANAFVSEHAPAHRRAFHTSFVNTGTYLGSLVASLVALLLTSAVSAETLHDWAWRIPFLLSAVIGLIGLYIRSQLPETEQFEAVQESDSVEVAKYPIADVFTHAWRQIVLVIFLGALIVGGYYVAGVYAASYLQTEGGRSADFAFTSTCIAMIAAVISLPIAGYVGDRIGRRPVFFFGSGVTAVISLPAFMVMRDGSPLAAVLAQCSLTFFIGLVNGVSFAAYAEIFRARYRYSGIAMSNNVTNMALGGTAPFIATLLISTTDNNLAPAGYLIATALMTFVATFFLKETRGKELEL</sequence>
<dbReference type="RefSeq" id="WP_008406790.1">
    <property type="nucleotide sequence ID" value="NZ_CP014485.1"/>
</dbReference>
<dbReference type="FunFam" id="1.20.1250.20:FF:000001">
    <property type="entry name" value="Dicarboxylate MFS transporter"/>
    <property type="match status" value="1"/>
</dbReference>
<dbReference type="InterPro" id="IPR005829">
    <property type="entry name" value="Sugar_transporter_CS"/>
</dbReference>
<dbReference type="SUPFAM" id="SSF103473">
    <property type="entry name" value="MFS general substrate transporter"/>
    <property type="match status" value="1"/>
</dbReference>
<feature type="domain" description="Major facilitator superfamily (MFS) profile" evidence="13">
    <location>
        <begin position="31"/>
        <end position="442"/>
    </location>
</feature>
<feature type="transmembrane region" description="Helical" evidence="12">
    <location>
        <begin position="294"/>
        <end position="313"/>
    </location>
</feature>
<feature type="transmembrane region" description="Helical" evidence="12">
    <location>
        <begin position="325"/>
        <end position="344"/>
    </location>
</feature>
<evidence type="ECO:0000256" key="7">
    <source>
        <dbReference type="ARBA" id="ARBA00022989"/>
    </source>
</evidence>
<evidence type="ECO:0000256" key="8">
    <source>
        <dbReference type="ARBA" id="ARBA00023136"/>
    </source>
</evidence>
<evidence type="ECO:0000256" key="10">
    <source>
        <dbReference type="ARBA" id="ARBA00039918"/>
    </source>
</evidence>
<keyword evidence="3" id="KW-0813">Transport</keyword>
<keyword evidence="19" id="KW-1185">Reference proteome</keyword>
<evidence type="ECO:0000256" key="9">
    <source>
        <dbReference type="ARBA" id="ARBA00037295"/>
    </source>
</evidence>
<evidence type="ECO:0000256" key="4">
    <source>
        <dbReference type="ARBA" id="ARBA00022475"/>
    </source>
</evidence>
<dbReference type="InterPro" id="IPR005828">
    <property type="entry name" value="MFS_sugar_transport-like"/>
</dbReference>
<reference evidence="19" key="2">
    <citation type="journal article" date="2019" name="Microbiol. Resour. Announc.">
        <title>Draft Genomic Sequences of Streptomyces misionensis and Streptomyces albidoflavus, bacteria applied for phytopathogen biocontrol.</title>
        <authorList>
            <person name="Pylro V."/>
            <person name="Dias A."/>
            <person name="Andreote F."/>
            <person name="Varani A."/>
            <person name="Andreote C."/>
            <person name="Bernardo E."/>
            <person name="Martins T."/>
        </authorList>
    </citation>
    <scope>NUCLEOTIDE SEQUENCE [LARGE SCALE GENOMIC DNA]</scope>
    <source>
        <strain evidence="19">77</strain>
    </source>
</reference>
<name>A0A140G411_9ACTN</name>
<feature type="transmembrane region" description="Helical" evidence="12">
    <location>
        <begin position="178"/>
        <end position="197"/>
    </location>
</feature>
<dbReference type="PROSITE" id="PS50850">
    <property type="entry name" value="MFS"/>
    <property type="match status" value="1"/>
</dbReference>
<evidence type="ECO:0000256" key="5">
    <source>
        <dbReference type="ARBA" id="ARBA00022692"/>
    </source>
</evidence>
<feature type="region of interest" description="Disordered" evidence="11">
    <location>
        <begin position="1"/>
        <end position="21"/>
    </location>
</feature>
<feature type="transmembrane region" description="Helical" evidence="12">
    <location>
        <begin position="68"/>
        <end position="91"/>
    </location>
</feature>
<evidence type="ECO:0000256" key="2">
    <source>
        <dbReference type="ARBA" id="ARBA00008240"/>
    </source>
</evidence>
<feature type="transmembrane region" description="Helical" evidence="12">
    <location>
        <begin position="350"/>
        <end position="373"/>
    </location>
</feature>
<keyword evidence="8 12" id="KW-0472">Membrane</keyword>
<feature type="transmembrane region" description="Helical" evidence="12">
    <location>
        <begin position="417"/>
        <end position="437"/>
    </location>
</feature>
<reference evidence="16" key="3">
    <citation type="submission" date="2019-07" db="EMBL/GenBank/DDBJ databases">
        <authorList>
            <person name="Pylro V."/>
            <person name="Dias A."/>
            <person name="Andreote F."/>
            <person name="Varani A."/>
            <person name="Andreote C."/>
            <person name="Bernardo E."/>
            <person name="Martins T."/>
        </authorList>
    </citation>
    <scope>NUCLEOTIDE SEQUENCE</scope>
    <source>
        <strain evidence="16">77</strain>
    </source>
</reference>
<dbReference type="AlphaFoldDB" id="A0A140G411"/>
<accession>A0A0X3XF72</accession>
<evidence type="ECO:0000256" key="11">
    <source>
        <dbReference type="SAM" id="MobiDB-lite"/>
    </source>
</evidence>
<dbReference type="InterPro" id="IPR020846">
    <property type="entry name" value="MFS_dom"/>
</dbReference>
<protein>
    <recommendedName>
        <fullName evidence="10">Putative proline/betaine transporter</fullName>
    </recommendedName>
</protein>
<gene>
    <name evidence="15" type="ORF">C0Q91_00330</name>
    <name evidence="14" type="ORF">C0Q92_00330</name>
    <name evidence="16" type="ORF">FRZ02_03065</name>
</gene>
<evidence type="ECO:0000313" key="19">
    <source>
        <dbReference type="Proteomes" id="UP000318052"/>
    </source>
</evidence>
<evidence type="ECO:0000259" key="13">
    <source>
        <dbReference type="PROSITE" id="PS50850"/>
    </source>
</evidence>
<feature type="transmembrane region" description="Helical" evidence="12">
    <location>
        <begin position="43"/>
        <end position="62"/>
    </location>
</feature>
<dbReference type="Pfam" id="PF00083">
    <property type="entry name" value="Sugar_tr"/>
    <property type="match status" value="1"/>
</dbReference>
<comment type="function">
    <text evidence="9">May be a proton symporter involved in the uptake of osmolytes such as proline and glycine betaine.</text>
</comment>
<feature type="transmembrane region" description="Helical" evidence="12">
    <location>
        <begin position="259"/>
        <end position="282"/>
    </location>
</feature>
<proteinExistence type="inferred from homology"/>
<accession>A0A140G411</accession>
<comment type="similarity">
    <text evidence="2">Belongs to the major facilitator superfamily. Metabolite:H+ Symporter (MHS) family (TC 2.A.1.6) family.</text>
</comment>
<dbReference type="GO" id="GO:0015293">
    <property type="term" value="F:symporter activity"/>
    <property type="evidence" value="ECO:0007669"/>
    <property type="project" value="UniProtKB-KW"/>
</dbReference>